<dbReference type="InterPro" id="IPR025285">
    <property type="entry name" value="DUF4145"/>
</dbReference>
<proteinExistence type="predicted"/>
<comment type="caution">
    <text evidence="3">The sequence shown here is derived from an EMBL/GenBank/DDBJ whole genome shotgun (WGS) entry which is preliminary data.</text>
</comment>
<evidence type="ECO:0000256" key="1">
    <source>
        <dbReference type="SAM" id="MobiDB-lite"/>
    </source>
</evidence>
<dbReference type="AlphaFoldDB" id="A0A317PRW8"/>
<feature type="region of interest" description="Disordered" evidence="1">
    <location>
        <begin position="210"/>
        <end position="229"/>
    </location>
</feature>
<sequence length="229" mass="25453">MASGVRNPPVKLKQAPVYLEGQFSCPRCGVFSTQQWTSLYRRFNPGGGVRHIQLSDISMSQCLACSAKSLWFEKRLVVPEQSFVEALPEDLPAEFIRDFEEAAAISARSPRAAAALLRMCVEALCKDLAGRSKFDQAIGELERQGIPTEISIALDVVRSNGNEVLHAGKLYGDDDDHTVRMLFDIVRSIVNWAITQKRNLAQLYAEIPDTKRAASEERRRKSREAADGG</sequence>
<dbReference type="Pfam" id="PF13643">
    <property type="entry name" value="DUF4145"/>
    <property type="match status" value="1"/>
</dbReference>
<gene>
    <name evidence="3" type="ORF">DFR52_101915</name>
</gene>
<organism evidence="3 4">
    <name type="scientific">Hoeflea marina</name>
    <dbReference type="NCBI Taxonomy" id="274592"/>
    <lineage>
        <taxon>Bacteria</taxon>
        <taxon>Pseudomonadati</taxon>
        <taxon>Pseudomonadota</taxon>
        <taxon>Alphaproteobacteria</taxon>
        <taxon>Hyphomicrobiales</taxon>
        <taxon>Rhizobiaceae</taxon>
        <taxon>Hoeflea</taxon>
    </lineage>
</organism>
<evidence type="ECO:0000313" key="4">
    <source>
        <dbReference type="Proteomes" id="UP000246352"/>
    </source>
</evidence>
<evidence type="ECO:0000259" key="2">
    <source>
        <dbReference type="Pfam" id="PF13643"/>
    </source>
</evidence>
<dbReference type="Proteomes" id="UP000246352">
    <property type="component" value="Unassembled WGS sequence"/>
</dbReference>
<name>A0A317PRW8_9HYPH</name>
<accession>A0A317PRW8</accession>
<evidence type="ECO:0000313" key="3">
    <source>
        <dbReference type="EMBL" id="PWW04221.1"/>
    </source>
</evidence>
<protein>
    <submittedName>
        <fullName evidence="3">Uncharacterized protein DUF4145</fullName>
    </submittedName>
</protein>
<dbReference type="EMBL" id="QGTR01000001">
    <property type="protein sequence ID" value="PWW04221.1"/>
    <property type="molecule type" value="Genomic_DNA"/>
</dbReference>
<keyword evidence="4" id="KW-1185">Reference proteome</keyword>
<feature type="domain" description="DUF4145" evidence="2">
    <location>
        <begin position="101"/>
        <end position="177"/>
    </location>
</feature>
<reference evidence="3 4" key="1">
    <citation type="submission" date="2018-05" db="EMBL/GenBank/DDBJ databases">
        <title>Genomic Encyclopedia of Type Strains, Phase IV (KMG-IV): sequencing the most valuable type-strain genomes for metagenomic binning, comparative biology and taxonomic classification.</title>
        <authorList>
            <person name="Goeker M."/>
        </authorList>
    </citation>
    <scope>NUCLEOTIDE SEQUENCE [LARGE SCALE GENOMIC DNA]</scope>
    <source>
        <strain evidence="3 4">DSM 16791</strain>
    </source>
</reference>